<protein>
    <submittedName>
        <fullName evidence="1">Uncharacterized protein</fullName>
    </submittedName>
</protein>
<evidence type="ECO:0000313" key="2">
    <source>
        <dbReference type="Proteomes" id="UP000237718"/>
    </source>
</evidence>
<name>A0A2T1AHE3_TRISK</name>
<sequence length="60" mass="6114">MKSLILSKFAGPMIRHGATVLGGWLMAEGIADEATTQAIVGGLTAAGGVGLSYLEKLIRA</sequence>
<dbReference type="InterPro" id="IPR058159">
    <property type="entry name" value="Phage_holin_10"/>
</dbReference>
<proteinExistence type="predicted"/>
<comment type="caution">
    <text evidence="1">The sequence shown here is derived from an EMBL/GenBank/DDBJ whole genome shotgun (WGS) entry which is preliminary data.</text>
</comment>
<evidence type="ECO:0000313" key="1">
    <source>
        <dbReference type="EMBL" id="PRZ48012.1"/>
    </source>
</evidence>
<dbReference type="EMBL" id="PVUF01000005">
    <property type="protein sequence ID" value="PRZ48012.1"/>
    <property type="molecule type" value="Genomic_DNA"/>
</dbReference>
<gene>
    <name evidence="1" type="ORF">CLV89_105237</name>
</gene>
<organism evidence="1 2">
    <name type="scientific">Tritonibacter scottomollicae</name>
    <name type="common">Epibacterium scottomollicae</name>
    <dbReference type="NCBI Taxonomy" id="483013"/>
    <lineage>
        <taxon>Bacteria</taxon>
        <taxon>Pseudomonadati</taxon>
        <taxon>Pseudomonadota</taxon>
        <taxon>Alphaproteobacteria</taxon>
        <taxon>Rhodobacterales</taxon>
        <taxon>Paracoccaceae</taxon>
        <taxon>Tritonibacter</taxon>
    </lineage>
</organism>
<dbReference type="OrthoDB" id="8452732at2"/>
<dbReference type="RefSeq" id="WP_106163692.1">
    <property type="nucleotide sequence ID" value="NZ_PVUF01000005.1"/>
</dbReference>
<accession>A0A2T1AHE3</accession>
<reference evidence="1 2" key="1">
    <citation type="submission" date="2018-03" db="EMBL/GenBank/DDBJ databases">
        <title>Genomic Encyclopedia of Archaeal and Bacterial Type Strains, Phase II (KMG-II): from individual species to whole genera.</title>
        <authorList>
            <person name="Goeker M."/>
        </authorList>
    </citation>
    <scope>NUCLEOTIDE SEQUENCE [LARGE SCALE GENOMIC DNA]</scope>
    <source>
        <strain evidence="1 2">DSM 25328</strain>
    </source>
</reference>
<dbReference type="AlphaFoldDB" id="A0A2T1AHE3"/>
<dbReference type="Proteomes" id="UP000237718">
    <property type="component" value="Unassembled WGS sequence"/>
</dbReference>
<dbReference type="Pfam" id="PF23987">
    <property type="entry name" value="Phage_holin_10"/>
    <property type="match status" value="1"/>
</dbReference>